<dbReference type="OrthoDB" id="9786526at2"/>
<dbReference type="InterPro" id="IPR036390">
    <property type="entry name" value="WH_DNA-bd_sf"/>
</dbReference>
<comment type="caution">
    <text evidence="6">The sequence shown here is derived from an EMBL/GenBank/DDBJ whole genome shotgun (WGS) entry which is preliminary data.</text>
</comment>
<sequence length="301" mass="32615">MAHSETNRSREMEVFAQVVDQGGFSAAARVCRMTPSAVSKLIARLEVRLGARLVNRSTRALQLTPEGCAFYERVTRILADIEDAERGAGAGEQPVGRIRLNTSASYATHILAPILPEFLDRHPGITLDLVQTDMVVDLLAERADVAVRAGPLKTSSLVARKLGDTAMIVVGAPEYLSRFGEPKSIDDLDRHNRLGFGYVRKVDGWPMKKNNDIVVIPAVGRVQASDGEGLRQLALGGSGLARLAAFTVRDDIAAGRLVPVLEHLNPGDRETFHAIHIGQGGPLPSRIRALLDFLAEHGKVR</sequence>
<keyword evidence="4" id="KW-0804">Transcription</keyword>
<dbReference type="FunFam" id="1.10.10.10:FF:000001">
    <property type="entry name" value="LysR family transcriptional regulator"/>
    <property type="match status" value="1"/>
</dbReference>
<evidence type="ECO:0000259" key="5">
    <source>
        <dbReference type="PROSITE" id="PS50931"/>
    </source>
</evidence>
<comment type="similarity">
    <text evidence="1">Belongs to the LysR transcriptional regulatory family.</text>
</comment>
<dbReference type="Proteomes" id="UP000033632">
    <property type="component" value="Unassembled WGS sequence"/>
</dbReference>
<dbReference type="SUPFAM" id="SSF46785">
    <property type="entry name" value="Winged helix' DNA-binding domain"/>
    <property type="match status" value="1"/>
</dbReference>
<dbReference type="PANTHER" id="PTHR30537:SF71">
    <property type="entry name" value="TRANSCRIPTIONAL REGULATORY PROTEIN"/>
    <property type="match status" value="1"/>
</dbReference>
<name>A0A0F5FW29_9HYPH</name>
<dbReference type="STRING" id="443610.VE25_05385"/>
<gene>
    <name evidence="6" type="ORF">VE25_05385</name>
</gene>
<evidence type="ECO:0000313" key="7">
    <source>
        <dbReference type="Proteomes" id="UP000033632"/>
    </source>
</evidence>
<keyword evidence="2" id="KW-0805">Transcription regulation</keyword>
<dbReference type="Pfam" id="PF03466">
    <property type="entry name" value="LysR_substrate"/>
    <property type="match status" value="1"/>
</dbReference>
<dbReference type="GO" id="GO:0006351">
    <property type="term" value="P:DNA-templated transcription"/>
    <property type="evidence" value="ECO:0007669"/>
    <property type="project" value="TreeGrafter"/>
</dbReference>
<dbReference type="Gene3D" id="1.10.10.10">
    <property type="entry name" value="Winged helix-like DNA-binding domain superfamily/Winged helix DNA-binding domain"/>
    <property type="match status" value="1"/>
</dbReference>
<evidence type="ECO:0000256" key="4">
    <source>
        <dbReference type="ARBA" id="ARBA00023163"/>
    </source>
</evidence>
<evidence type="ECO:0000256" key="3">
    <source>
        <dbReference type="ARBA" id="ARBA00023125"/>
    </source>
</evidence>
<dbReference type="PATRIC" id="fig|443610.3.peg.3630"/>
<dbReference type="GO" id="GO:0043565">
    <property type="term" value="F:sequence-specific DNA binding"/>
    <property type="evidence" value="ECO:0007669"/>
    <property type="project" value="TreeGrafter"/>
</dbReference>
<keyword evidence="3" id="KW-0238">DNA-binding</keyword>
<dbReference type="RefSeq" id="WP_046107577.1">
    <property type="nucleotide sequence ID" value="NZ_JZEX01000058.1"/>
</dbReference>
<evidence type="ECO:0000256" key="1">
    <source>
        <dbReference type="ARBA" id="ARBA00009437"/>
    </source>
</evidence>
<dbReference type="EMBL" id="JZEX01000058">
    <property type="protein sequence ID" value="KKB12780.1"/>
    <property type="molecule type" value="Genomic_DNA"/>
</dbReference>
<proteinExistence type="inferred from homology"/>
<dbReference type="PANTHER" id="PTHR30537">
    <property type="entry name" value="HTH-TYPE TRANSCRIPTIONAL REGULATOR"/>
    <property type="match status" value="1"/>
</dbReference>
<accession>A0A0F5FW29</accession>
<dbReference type="AlphaFoldDB" id="A0A0F5FW29"/>
<dbReference type="GO" id="GO:0003700">
    <property type="term" value="F:DNA-binding transcription factor activity"/>
    <property type="evidence" value="ECO:0007669"/>
    <property type="project" value="InterPro"/>
</dbReference>
<evidence type="ECO:0000313" key="6">
    <source>
        <dbReference type="EMBL" id="KKB12780.1"/>
    </source>
</evidence>
<keyword evidence="7" id="KW-1185">Reference proteome</keyword>
<evidence type="ECO:0000256" key="2">
    <source>
        <dbReference type="ARBA" id="ARBA00023015"/>
    </source>
</evidence>
<dbReference type="PROSITE" id="PS50931">
    <property type="entry name" value="HTH_LYSR"/>
    <property type="match status" value="1"/>
</dbReference>
<protein>
    <submittedName>
        <fullName evidence="6">LysR family transcriptional regulator</fullName>
    </submittedName>
</protein>
<dbReference type="SUPFAM" id="SSF53850">
    <property type="entry name" value="Periplasmic binding protein-like II"/>
    <property type="match status" value="1"/>
</dbReference>
<reference evidence="6 7" key="1">
    <citation type="submission" date="2015-03" db="EMBL/GenBank/DDBJ databases">
        <authorList>
            <person name="Hassan Y.I."/>
            <person name="Lepp D."/>
            <person name="Li X.-Z."/>
            <person name="Zhou T."/>
        </authorList>
    </citation>
    <scope>NUCLEOTIDE SEQUENCE [LARGE SCALE GENOMIC DNA]</scope>
    <source>
        <strain evidence="6 7">BD-c194</strain>
    </source>
</reference>
<dbReference type="InterPro" id="IPR036388">
    <property type="entry name" value="WH-like_DNA-bd_sf"/>
</dbReference>
<organism evidence="6 7">
    <name type="scientific">Devosia geojensis</name>
    <dbReference type="NCBI Taxonomy" id="443610"/>
    <lineage>
        <taxon>Bacteria</taxon>
        <taxon>Pseudomonadati</taxon>
        <taxon>Pseudomonadota</taxon>
        <taxon>Alphaproteobacteria</taxon>
        <taxon>Hyphomicrobiales</taxon>
        <taxon>Devosiaceae</taxon>
        <taxon>Devosia</taxon>
    </lineage>
</organism>
<feature type="domain" description="HTH lysR-type" evidence="5">
    <location>
        <begin position="7"/>
        <end position="64"/>
    </location>
</feature>
<dbReference type="InterPro" id="IPR058163">
    <property type="entry name" value="LysR-type_TF_proteobact-type"/>
</dbReference>
<dbReference type="Gene3D" id="3.40.190.290">
    <property type="match status" value="1"/>
</dbReference>
<dbReference type="Pfam" id="PF00126">
    <property type="entry name" value="HTH_1"/>
    <property type="match status" value="1"/>
</dbReference>
<dbReference type="InterPro" id="IPR000847">
    <property type="entry name" value="LysR_HTH_N"/>
</dbReference>
<dbReference type="InterPro" id="IPR005119">
    <property type="entry name" value="LysR_subst-bd"/>
</dbReference>